<feature type="transmembrane region" description="Helical" evidence="6">
    <location>
        <begin position="294"/>
        <end position="312"/>
    </location>
</feature>
<dbReference type="AlphaFoldDB" id="R2QW60"/>
<dbReference type="PROSITE" id="PS00428">
    <property type="entry name" value="FTSW_RODA_SPOVE"/>
    <property type="match status" value="1"/>
</dbReference>
<gene>
    <name evidence="8" type="ORF">I583_01638</name>
    <name evidence="7" type="ORF">UAW_00775</name>
</gene>
<dbReference type="InterPro" id="IPR018365">
    <property type="entry name" value="Cell_cycle_FtsW-rel_CS"/>
</dbReference>
<accession>R2QW60</accession>
<evidence type="ECO:0000256" key="3">
    <source>
        <dbReference type="ARBA" id="ARBA00022960"/>
    </source>
</evidence>
<dbReference type="InterPro" id="IPR001182">
    <property type="entry name" value="FtsW/RodA"/>
</dbReference>
<dbReference type="eggNOG" id="COG0772">
    <property type="taxonomic scope" value="Bacteria"/>
</dbReference>
<keyword evidence="5 6" id="KW-0472">Membrane</keyword>
<feature type="transmembrane region" description="Helical" evidence="6">
    <location>
        <begin position="12"/>
        <end position="32"/>
    </location>
</feature>
<feature type="transmembrane region" description="Helical" evidence="6">
    <location>
        <begin position="362"/>
        <end position="384"/>
    </location>
</feature>
<feature type="transmembrane region" description="Helical" evidence="6">
    <location>
        <begin position="200"/>
        <end position="218"/>
    </location>
</feature>
<name>R2QW60_9ENTE</name>
<evidence type="ECO:0000256" key="1">
    <source>
        <dbReference type="ARBA" id="ARBA00004141"/>
    </source>
</evidence>
<protein>
    <recommendedName>
        <fullName evidence="11">Cell cycle protein FtsW</fullName>
    </recommendedName>
</protein>
<reference evidence="8 10" key="2">
    <citation type="submission" date="2013-03" db="EMBL/GenBank/DDBJ databases">
        <title>The Genome Sequence of Enterococcus haemoperoxidus BAA-382 (PacBio/Illumina hybrid assembly).</title>
        <authorList>
            <consortium name="The Broad Institute Genomics Platform"/>
            <consortium name="The Broad Institute Genome Sequencing Center for Infectious Disease"/>
            <person name="Earl A."/>
            <person name="Russ C."/>
            <person name="Gilmore M."/>
            <person name="Surin D."/>
            <person name="Walker B."/>
            <person name="Young S."/>
            <person name="Zeng Q."/>
            <person name="Gargeya S."/>
            <person name="Fitzgerald M."/>
            <person name="Haas B."/>
            <person name="Abouelleil A."/>
            <person name="Allen A.W."/>
            <person name="Alvarado L."/>
            <person name="Arachchi H.M."/>
            <person name="Berlin A.M."/>
            <person name="Chapman S.B."/>
            <person name="Gainer-Dewar J."/>
            <person name="Goldberg J."/>
            <person name="Griggs A."/>
            <person name="Gujja S."/>
            <person name="Hansen M."/>
            <person name="Howarth C."/>
            <person name="Imamovic A."/>
            <person name="Ireland A."/>
            <person name="Larimer J."/>
            <person name="McCowan C."/>
            <person name="Murphy C."/>
            <person name="Pearson M."/>
            <person name="Poon T.W."/>
            <person name="Priest M."/>
            <person name="Roberts A."/>
            <person name="Saif S."/>
            <person name="Shea T."/>
            <person name="Sisk P."/>
            <person name="Sykes S."/>
            <person name="Wortman J."/>
            <person name="Nusbaum C."/>
            <person name="Birren B."/>
        </authorList>
    </citation>
    <scope>NUCLEOTIDE SEQUENCE [LARGE SCALE GENOMIC DNA]</scope>
    <source>
        <strain evidence="8 10">ATCC BAA-382</strain>
    </source>
</reference>
<dbReference type="PANTHER" id="PTHR30474">
    <property type="entry name" value="CELL CYCLE PROTEIN"/>
    <property type="match status" value="1"/>
</dbReference>
<comment type="caution">
    <text evidence="7">The sequence shown here is derived from an EMBL/GenBank/DDBJ whole genome shotgun (WGS) entry which is preliminary data.</text>
</comment>
<feature type="transmembrane region" description="Helical" evidence="6">
    <location>
        <begin position="324"/>
        <end position="342"/>
    </location>
</feature>
<sequence>MRKSLTAKSEPVNYALLLPVFLLILVGFVAQYGAFHADPMVESIAPLLKKQLLWTILGIGTMFGTMFIPIKYLWKLTPALYGLSLILMGLLIKFHDPVMAAATGTKRWLRLGPISFQPSEFMKLGYILMLAYIVTRRRQRATTPSTSKEDFHLLGELVIVSLPVLALMFYQKDFGTSLVFISIFLGIVLVSGCSWKILTVGFSIIGVLGVSGILLVLTEQGQKILSFLHFKPYQFNRIHAWLNPFEYADSISFQQARGLTAIGSGEMLGKGLTNLQVYVPVRESDMIFTVIGEAYGFVGTCALILLFFYLIYQMLICTLNAKREFYAYITTGVIMYFLFHILENIGSNIGLLPLTGIPLPFISQGGTAYLANFIGIGLILSMYYQKEKVEVDSV</sequence>
<evidence type="ECO:0008006" key="11">
    <source>
        <dbReference type="Google" id="ProtNLM"/>
    </source>
</evidence>
<dbReference type="GO" id="GO:0051301">
    <property type="term" value="P:cell division"/>
    <property type="evidence" value="ECO:0007669"/>
    <property type="project" value="InterPro"/>
</dbReference>
<keyword evidence="2 6" id="KW-0812">Transmembrane</keyword>
<feature type="transmembrane region" description="Helical" evidence="6">
    <location>
        <begin position="52"/>
        <end position="69"/>
    </location>
</feature>
<dbReference type="PATRIC" id="fig|1158608.3.peg.755"/>
<feature type="transmembrane region" description="Helical" evidence="6">
    <location>
        <begin position="76"/>
        <end position="94"/>
    </location>
</feature>
<evidence type="ECO:0000256" key="5">
    <source>
        <dbReference type="ARBA" id="ARBA00023136"/>
    </source>
</evidence>
<evidence type="ECO:0000313" key="8">
    <source>
        <dbReference type="EMBL" id="EOT62637.1"/>
    </source>
</evidence>
<evidence type="ECO:0000256" key="4">
    <source>
        <dbReference type="ARBA" id="ARBA00022989"/>
    </source>
</evidence>
<dbReference type="GO" id="GO:0032153">
    <property type="term" value="C:cell division site"/>
    <property type="evidence" value="ECO:0007669"/>
    <property type="project" value="TreeGrafter"/>
</dbReference>
<feature type="transmembrane region" description="Helical" evidence="6">
    <location>
        <begin position="153"/>
        <end position="170"/>
    </location>
</feature>
<keyword evidence="4 6" id="KW-1133">Transmembrane helix</keyword>
<dbReference type="GO" id="GO:0005886">
    <property type="term" value="C:plasma membrane"/>
    <property type="evidence" value="ECO:0007669"/>
    <property type="project" value="TreeGrafter"/>
</dbReference>
<evidence type="ECO:0000256" key="6">
    <source>
        <dbReference type="SAM" id="Phobius"/>
    </source>
</evidence>
<dbReference type="EMBL" id="AJAR01000010">
    <property type="protein sequence ID" value="EOH99623.1"/>
    <property type="molecule type" value="Genomic_DNA"/>
</dbReference>
<keyword evidence="10" id="KW-1185">Reference proteome</keyword>
<dbReference type="Proteomes" id="UP000014197">
    <property type="component" value="Unassembled WGS sequence"/>
</dbReference>
<feature type="transmembrane region" description="Helical" evidence="6">
    <location>
        <begin position="176"/>
        <end position="193"/>
    </location>
</feature>
<dbReference type="GO" id="GO:0015648">
    <property type="term" value="F:lipid-linked peptidoglycan transporter activity"/>
    <property type="evidence" value="ECO:0007669"/>
    <property type="project" value="TreeGrafter"/>
</dbReference>
<evidence type="ECO:0000256" key="2">
    <source>
        <dbReference type="ARBA" id="ARBA00022692"/>
    </source>
</evidence>
<evidence type="ECO:0000313" key="10">
    <source>
        <dbReference type="Proteomes" id="UP000014197"/>
    </source>
</evidence>
<comment type="subcellular location">
    <subcellularLocation>
        <location evidence="1">Membrane</location>
        <topology evidence="1">Multi-pass membrane protein</topology>
    </subcellularLocation>
</comment>
<dbReference type="Proteomes" id="UP000013858">
    <property type="component" value="Unassembled WGS sequence"/>
</dbReference>
<dbReference type="RefSeq" id="WP_010760985.1">
    <property type="nucleotide sequence ID" value="NZ_KB946315.1"/>
</dbReference>
<evidence type="ECO:0000313" key="7">
    <source>
        <dbReference type="EMBL" id="EOH99623.1"/>
    </source>
</evidence>
<organism evidence="7 9">
    <name type="scientific">Enterococcus haemoperoxidus ATCC BAA-382</name>
    <dbReference type="NCBI Taxonomy" id="1158608"/>
    <lineage>
        <taxon>Bacteria</taxon>
        <taxon>Bacillati</taxon>
        <taxon>Bacillota</taxon>
        <taxon>Bacilli</taxon>
        <taxon>Lactobacillales</taxon>
        <taxon>Enterococcaceae</taxon>
        <taxon>Enterococcus</taxon>
    </lineage>
</organism>
<dbReference type="GO" id="GO:0008360">
    <property type="term" value="P:regulation of cell shape"/>
    <property type="evidence" value="ECO:0007669"/>
    <property type="project" value="UniProtKB-KW"/>
</dbReference>
<proteinExistence type="predicted"/>
<dbReference type="Pfam" id="PF01098">
    <property type="entry name" value="FTSW_RODA_SPOVE"/>
    <property type="match status" value="1"/>
</dbReference>
<dbReference type="PANTHER" id="PTHR30474:SF1">
    <property type="entry name" value="PEPTIDOGLYCAN GLYCOSYLTRANSFERASE MRDB"/>
    <property type="match status" value="1"/>
</dbReference>
<reference evidence="7 9" key="1">
    <citation type="submission" date="2013-02" db="EMBL/GenBank/DDBJ databases">
        <title>The Genome Sequence of Enterococcus haemoperoxidus BAA-382.</title>
        <authorList>
            <consortium name="The Broad Institute Genome Sequencing Platform"/>
            <consortium name="The Broad Institute Genome Sequencing Center for Infectious Disease"/>
            <person name="Earl A.M."/>
            <person name="Gilmore M.S."/>
            <person name="Lebreton F."/>
            <person name="Walker B."/>
            <person name="Young S.K."/>
            <person name="Zeng Q."/>
            <person name="Gargeya S."/>
            <person name="Fitzgerald M."/>
            <person name="Haas B."/>
            <person name="Abouelleil A."/>
            <person name="Alvarado L."/>
            <person name="Arachchi H.M."/>
            <person name="Berlin A.M."/>
            <person name="Chapman S.B."/>
            <person name="Dewar J."/>
            <person name="Goldberg J."/>
            <person name="Griggs A."/>
            <person name="Gujja S."/>
            <person name="Hansen M."/>
            <person name="Howarth C."/>
            <person name="Imamovic A."/>
            <person name="Larimer J."/>
            <person name="McCowan C."/>
            <person name="Murphy C."/>
            <person name="Neiman D."/>
            <person name="Pearson M."/>
            <person name="Priest M."/>
            <person name="Roberts A."/>
            <person name="Saif S."/>
            <person name="Shea T."/>
            <person name="Sisk P."/>
            <person name="Sykes S."/>
            <person name="Wortman J."/>
            <person name="Nusbaum C."/>
            <person name="Birren B."/>
        </authorList>
    </citation>
    <scope>NUCLEOTIDE SEQUENCE [LARGE SCALE GENOMIC DNA]</scope>
    <source>
        <strain evidence="7 9">ATCC BAA-382</strain>
    </source>
</reference>
<keyword evidence="3" id="KW-0133">Cell shape</keyword>
<evidence type="ECO:0000313" key="9">
    <source>
        <dbReference type="Proteomes" id="UP000013858"/>
    </source>
</evidence>
<dbReference type="STRING" id="155618.RV06_GL002141"/>
<dbReference type="EMBL" id="ASVY01000002">
    <property type="protein sequence ID" value="EOT62637.1"/>
    <property type="molecule type" value="Genomic_DNA"/>
</dbReference>
<feature type="transmembrane region" description="Helical" evidence="6">
    <location>
        <begin position="114"/>
        <end position="133"/>
    </location>
</feature>
<dbReference type="OrthoDB" id="9768187at2"/>